<dbReference type="EMBL" id="QBKR01000029">
    <property type="protein sequence ID" value="PTX53064.1"/>
    <property type="molecule type" value="Genomic_DNA"/>
</dbReference>
<dbReference type="Pfam" id="PF01809">
    <property type="entry name" value="YidD"/>
    <property type="match status" value="1"/>
</dbReference>
<accession>A0A2T6BAH1</accession>
<evidence type="ECO:0000313" key="2">
    <source>
        <dbReference type="EMBL" id="PTX53064.1"/>
    </source>
</evidence>
<comment type="similarity">
    <text evidence="1">Belongs to the UPF0161 family.</text>
</comment>
<dbReference type="HAMAP" id="MF_00386">
    <property type="entry name" value="UPF0161_YidD"/>
    <property type="match status" value="1"/>
</dbReference>
<dbReference type="InterPro" id="IPR002696">
    <property type="entry name" value="Membr_insert_effic_factor_YidD"/>
</dbReference>
<dbReference type="PANTHER" id="PTHR33383">
    <property type="entry name" value="MEMBRANE PROTEIN INSERTION EFFICIENCY FACTOR-RELATED"/>
    <property type="match status" value="1"/>
</dbReference>
<evidence type="ECO:0000313" key="3">
    <source>
        <dbReference type="Proteomes" id="UP000244240"/>
    </source>
</evidence>
<dbReference type="NCBIfam" id="TIGR00278">
    <property type="entry name" value="membrane protein insertion efficiency factor YidD"/>
    <property type="match status" value="1"/>
</dbReference>
<dbReference type="OrthoDB" id="9801753at2"/>
<keyword evidence="1" id="KW-1003">Cell membrane</keyword>
<dbReference type="AlphaFoldDB" id="A0A2T6BAH1"/>
<reference evidence="2 3" key="1">
    <citation type="submission" date="2018-04" db="EMBL/GenBank/DDBJ databases">
        <title>Genomic Encyclopedia of Archaeal and Bacterial Type Strains, Phase II (KMG-II): from individual species to whole genera.</title>
        <authorList>
            <person name="Goeker M."/>
        </authorList>
    </citation>
    <scope>NUCLEOTIDE SEQUENCE [LARGE SCALE GENOMIC DNA]</scope>
    <source>
        <strain evidence="2 3">DSM 45787</strain>
    </source>
</reference>
<keyword evidence="3" id="KW-1185">Reference proteome</keyword>
<gene>
    <name evidence="2" type="ORF">C8P63_12910</name>
</gene>
<comment type="function">
    <text evidence="1">Could be involved in insertion of integral membrane proteins into the membrane.</text>
</comment>
<dbReference type="PANTHER" id="PTHR33383:SF1">
    <property type="entry name" value="MEMBRANE PROTEIN INSERTION EFFICIENCY FACTOR-RELATED"/>
    <property type="match status" value="1"/>
</dbReference>
<comment type="caution">
    <text evidence="2">The sequence shown here is derived from an EMBL/GenBank/DDBJ whole genome shotgun (WGS) entry which is preliminary data.</text>
</comment>
<protein>
    <recommendedName>
        <fullName evidence="1">Putative membrane protein insertion efficiency factor</fullName>
    </recommendedName>
</protein>
<dbReference type="SMART" id="SM01234">
    <property type="entry name" value="Haemolytic"/>
    <property type="match status" value="1"/>
</dbReference>
<organism evidence="2 3">
    <name type="scientific">Melghirimyces profundicolus</name>
    <dbReference type="NCBI Taxonomy" id="1242148"/>
    <lineage>
        <taxon>Bacteria</taxon>
        <taxon>Bacillati</taxon>
        <taxon>Bacillota</taxon>
        <taxon>Bacilli</taxon>
        <taxon>Bacillales</taxon>
        <taxon>Thermoactinomycetaceae</taxon>
        <taxon>Melghirimyces</taxon>
    </lineage>
</organism>
<dbReference type="Proteomes" id="UP000244240">
    <property type="component" value="Unassembled WGS sequence"/>
</dbReference>
<dbReference type="RefSeq" id="WP_108025822.1">
    <property type="nucleotide sequence ID" value="NZ_QBKR01000029.1"/>
</dbReference>
<keyword evidence="1" id="KW-0472">Membrane</keyword>
<comment type="subcellular location">
    <subcellularLocation>
        <location evidence="1">Cell membrane</location>
        <topology evidence="1">Peripheral membrane protein</topology>
        <orientation evidence="1">Cytoplasmic side</orientation>
    </subcellularLocation>
</comment>
<dbReference type="GO" id="GO:0005886">
    <property type="term" value="C:plasma membrane"/>
    <property type="evidence" value="ECO:0007669"/>
    <property type="project" value="UniProtKB-SubCell"/>
</dbReference>
<name>A0A2T6BAH1_9BACL</name>
<proteinExistence type="inferred from homology"/>
<sequence length="69" mass="7886">MKGLVLLLIRFYRRFISPLTPPTCRFAPTCSQYGYLAISRYGLMRGGWLTVKRIAKCHPFHPGGYDPVP</sequence>
<evidence type="ECO:0000256" key="1">
    <source>
        <dbReference type="HAMAP-Rule" id="MF_00386"/>
    </source>
</evidence>